<evidence type="ECO:0000256" key="3">
    <source>
        <dbReference type="ARBA" id="ARBA00004991"/>
    </source>
</evidence>
<feature type="transmembrane region" description="Helical" evidence="9">
    <location>
        <begin position="303"/>
        <end position="321"/>
    </location>
</feature>
<feature type="transmembrane region" description="Helical" evidence="9">
    <location>
        <begin position="6"/>
        <end position="25"/>
    </location>
</feature>
<dbReference type="SUPFAM" id="SSF53448">
    <property type="entry name" value="Nucleotide-diphospho-sugar transferases"/>
    <property type="match status" value="1"/>
</dbReference>
<dbReference type="RefSeq" id="WP_233675071.1">
    <property type="nucleotide sequence ID" value="NZ_JAJUOS010000001.1"/>
</dbReference>
<keyword evidence="6 9" id="KW-0812">Transmembrane</keyword>
<evidence type="ECO:0000256" key="6">
    <source>
        <dbReference type="ARBA" id="ARBA00022692"/>
    </source>
</evidence>
<reference evidence="10 11" key="1">
    <citation type="submission" date="2021-12" db="EMBL/GenBank/DDBJ databases">
        <title>Sinirhodobacter sp. WL0062 is a bacterium isolated from seawater.</title>
        <authorList>
            <person name="Wang L."/>
            <person name="He W."/>
            <person name="Zhang D.-F."/>
        </authorList>
    </citation>
    <scope>NUCLEOTIDE SEQUENCE [LARGE SCALE GENOMIC DNA]</scope>
    <source>
        <strain evidence="10 11">WL0062</strain>
    </source>
</reference>
<evidence type="ECO:0000256" key="2">
    <source>
        <dbReference type="ARBA" id="ARBA00004760"/>
    </source>
</evidence>
<evidence type="ECO:0000256" key="1">
    <source>
        <dbReference type="ARBA" id="ARBA00004141"/>
    </source>
</evidence>
<dbReference type="EMBL" id="JAJUOS010000001">
    <property type="protein sequence ID" value="MCE5972042.1"/>
    <property type="molecule type" value="Genomic_DNA"/>
</dbReference>
<dbReference type="CDD" id="cd02520">
    <property type="entry name" value="Glucosylceramide_synthase"/>
    <property type="match status" value="1"/>
</dbReference>
<comment type="pathway">
    <text evidence="2">Lipid metabolism; sphingolipid metabolism.</text>
</comment>
<keyword evidence="11" id="KW-1185">Reference proteome</keyword>
<comment type="subcellular location">
    <subcellularLocation>
        <location evidence="1">Membrane</location>
        <topology evidence="1">Multi-pass membrane protein</topology>
    </subcellularLocation>
</comment>
<keyword evidence="5" id="KW-0808">Transferase</keyword>
<evidence type="ECO:0000256" key="9">
    <source>
        <dbReference type="SAM" id="Phobius"/>
    </source>
</evidence>
<evidence type="ECO:0000256" key="5">
    <source>
        <dbReference type="ARBA" id="ARBA00022679"/>
    </source>
</evidence>
<sequence length="370" mass="40815">MTYLLALGLAFTLGLHLLTALLAGLRYRRPATPEAPTVLPPITLIRPVCGLDPFDAETLASSFGLDYPAYEVIFCAAHEDDPAVQLVRDLIAAHPGTEARLLIGEDRITANPKLNNLQKSIAAAHHDWLAMADSNLLLPHTYLRDLVAAWQEDTGLVSAPPAGIRPENLWGAVECAFLNTCQARWQLAADAVGLGFAQGKTLFWRRDILIRGGGLEALGRNMAEDVAATKFVREQGLRVRLPRTLFAQPIGQRAAKTIWQRQLRWSKVRRDGFALLFAAEILQGPLLPLALSIALWLTGALPAWVPAVLPLVWYGAEWLFARVAGWPAGARDLLAFVIRDAMLPALWAVTWRSRNFDWRGTKMVPSEHPL</sequence>
<comment type="pathway">
    <text evidence="3">Sphingolipid metabolism.</text>
</comment>
<evidence type="ECO:0000256" key="8">
    <source>
        <dbReference type="ARBA" id="ARBA00023136"/>
    </source>
</evidence>
<dbReference type="PANTHER" id="PTHR12726">
    <property type="entry name" value="CERAMIDE GLUCOSYLTRANSFERASE"/>
    <property type="match status" value="1"/>
</dbReference>
<evidence type="ECO:0000313" key="10">
    <source>
        <dbReference type="EMBL" id="MCE5972042.1"/>
    </source>
</evidence>
<keyword evidence="7 9" id="KW-1133">Transmembrane helix</keyword>
<dbReference type="PANTHER" id="PTHR12726:SF0">
    <property type="entry name" value="CERAMIDE GLUCOSYLTRANSFERASE"/>
    <property type="match status" value="1"/>
</dbReference>
<dbReference type="InterPro" id="IPR029044">
    <property type="entry name" value="Nucleotide-diphossugar_trans"/>
</dbReference>
<gene>
    <name evidence="10" type="ORF">LZA78_00870</name>
</gene>
<evidence type="ECO:0000313" key="11">
    <source>
        <dbReference type="Proteomes" id="UP001521181"/>
    </source>
</evidence>
<evidence type="ECO:0000256" key="4">
    <source>
        <dbReference type="ARBA" id="ARBA00022676"/>
    </source>
</evidence>
<comment type="caution">
    <text evidence="10">The sequence shown here is derived from an EMBL/GenBank/DDBJ whole genome shotgun (WGS) entry which is preliminary data.</text>
</comment>
<keyword evidence="4" id="KW-0328">Glycosyltransferase</keyword>
<dbReference type="Proteomes" id="UP001521181">
    <property type="component" value="Unassembled WGS sequence"/>
</dbReference>
<dbReference type="InterPro" id="IPR025993">
    <property type="entry name" value="Ceramide_glucosylTrfase"/>
</dbReference>
<organism evidence="10 11">
    <name type="scientific">Rhodobacter flavimaris</name>
    <dbReference type="NCBI Taxonomy" id="2907145"/>
    <lineage>
        <taxon>Bacteria</taxon>
        <taxon>Pseudomonadati</taxon>
        <taxon>Pseudomonadota</taxon>
        <taxon>Alphaproteobacteria</taxon>
        <taxon>Rhodobacterales</taxon>
        <taxon>Rhodobacter group</taxon>
        <taxon>Rhodobacter</taxon>
    </lineage>
</organism>
<protein>
    <submittedName>
        <fullName evidence="10">Ceramide glucosyltransferase</fullName>
    </submittedName>
</protein>
<feature type="transmembrane region" description="Helical" evidence="9">
    <location>
        <begin position="273"/>
        <end position="297"/>
    </location>
</feature>
<name>A0ABS8YQ67_9RHOB</name>
<accession>A0ABS8YQ67</accession>
<evidence type="ECO:0000256" key="7">
    <source>
        <dbReference type="ARBA" id="ARBA00022989"/>
    </source>
</evidence>
<dbReference type="Pfam" id="PF13506">
    <property type="entry name" value="Glyco_transf_21"/>
    <property type="match status" value="1"/>
</dbReference>
<proteinExistence type="predicted"/>
<keyword evidence="8 9" id="KW-0472">Membrane</keyword>
<dbReference type="Gene3D" id="3.90.550.10">
    <property type="entry name" value="Spore Coat Polysaccharide Biosynthesis Protein SpsA, Chain A"/>
    <property type="match status" value="1"/>
</dbReference>